<reference evidence="1 2" key="1">
    <citation type="submission" date="2023-08" db="EMBL/GenBank/DDBJ databases">
        <title>Implementing the SeqCode for naming new Mesorhizobium species isolated from Vachellia karroo root nodules.</title>
        <authorList>
            <person name="Van Lill M."/>
        </authorList>
    </citation>
    <scope>NUCLEOTIDE SEQUENCE [LARGE SCALE GENOMIC DNA]</scope>
    <source>
        <strain evidence="1 2">VK22B</strain>
    </source>
</reference>
<accession>A0ABU4Z008</accession>
<evidence type="ECO:0008006" key="3">
    <source>
        <dbReference type="Google" id="ProtNLM"/>
    </source>
</evidence>
<dbReference type="Proteomes" id="UP001271249">
    <property type="component" value="Unassembled WGS sequence"/>
</dbReference>
<comment type="caution">
    <text evidence="1">The sequence shown here is derived from an EMBL/GenBank/DDBJ whole genome shotgun (WGS) entry which is preliminary data.</text>
</comment>
<evidence type="ECO:0000313" key="1">
    <source>
        <dbReference type="EMBL" id="MDX8492567.1"/>
    </source>
</evidence>
<sequence>MNKQPWKWSVEIEELANMHYVRVIEDGAVSIKGFGSQADARAFANSERARLGLDTPLKK</sequence>
<evidence type="ECO:0000313" key="2">
    <source>
        <dbReference type="Proteomes" id="UP001271249"/>
    </source>
</evidence>
<proteinExistence type="predicted"/>
<dbReference type="EMBL" id="JAVIJC010000012">
    <property type="protein sequence ID" value="MDX8492567.1"/>
    <property type="molecule type" value="Genomic_DNA"/>
</dbReference>
<organism evidence="1 2">
    <name type="scientific">Mesorhizobium captivum</name>
    <dbReference type="NCBI Taxonomy" id="3072319"/>
    <lineage>
        <taxon>Bacteria</taxon>
        <taxon>Pseudomonadati</taxon>
        <taxon>Pseudomonadota</taxon>
        <taxon>Alphaproteobacteria</taxon>
        <taxon>Hyphomicrobiales</taxon>
        <taxon>Phyllobacteriaceae</taxon>
        <taxon>Mesorhizobium</taxon>
    </lineage>
</organism>
<name>A0ABU4Z008_9HYPH</name>
<gene>
    <name evidence="1" type="ORF">RFN29_13375</name>
</gene>
<keyword evidence="2" id="KW-1185">Reference proteome</keyword>
<dbReference type="RefSeq" id="WP_320226550.1">
    <property type="nucleotide sequence ID" value="NZ_JAVIJC010000012.1"/>
</dbReference>
<protein>
    <recommendedName>
        <fullName evidence="3">DUF1508 domain-containing protein</fullName>
    </recommendedName>
</protein>